<dbReference type="Proteomes" id="UP000053593">
    <property type="component" value="Unassembled WGS sequence"/>
</dbReference>
<feature type="non-terminal residue" evidence="3">
    <location>
        <position position="1"/>
    </location>
</feature>
<proteinExistence type="predicted"/>
<protein>
    <recommendedName>
        <fullName evidence="2">Nephrocystin 3-like N-terminal domain-containing protein</fullName>
    </recommendedName>
</protein>
<evidence type="ECO:0000313" key="4">
    <source>
        <dbReference type="Proteomes" id="UP000053593"/>
    </source>
</evidence>
<evidence type="ECO:0000256" key="1">
    <source>
        <dbReference type="ARBA" id="ARBA00022737"/>
    </source>
</evidence>
<evidence type="ECO:0000313" key="3">
    <source>
        <dbReference type="EMBL" id="KIK58273.1"/>
    </source>
</evidence>
<dbReference type="Pfam" id="PF24883">
    <property type="entry name" value="NPHP3_N"/>
    <property type="match status" value="1"/>
</dbReference>
<dbReference type="InterPro" id="IPR027417">
    <property type="entry name" value="P-loop_NTPase"/>
</dbReference>
<gene>
    <name evidence="3" type="ORF">GYMLUDRAFT_105756</name>
</gene>
<dbReference type="Gene3D" id="3.40.50.300">
    <property type="entry name" value="P-loop containing nucleotide triphosphate hydrolases"/>
    <property type="match status" value="1"/>
</dbReference>
<dbReference type="EMBL" id="KN834786">
    <property type="protein sequence ID" value="KIK58273.1"/>
    <property type="molecule type" value="Genomic_DNA"/>
</dbReference>
<dbReference type="OrthoDB" id="3269932at2759"/>
<accession>A0A0D0CRM2</accession>
<organism evidence="3 4">
    <name type="scientific">Collybiopsis luxurians FD-317 M1</name>
    <dbReference type="NCBI Taxonomy" id="944289"/>
    <lineage>
        <taxon>Eukaryota</taxon>
        <taxon>Fungi</taxon>
        <taxon>Dikarya</taxon>
        <taxon>Basidiomycota</taxon>
        <taxon>Agaricomycotina</taxon>
        <taxon>Agaricomycetes</taxon>
        <taxon>Agaricomycetidae</taxon>
        <taxon>Agaricales</taxon>
        <taxon>Marasmiineae</taxon>
        <taxon>Omphalotaceae</taxon>
        <taxon>Collybiopsis</taxon>
        <taxon>Collybiopsis luxurians</taxon>
    </lineage>
</organism>
<dbReference type="SUPFAM" id="SSF52540">
    <property type="entry name" value="P-loop containing nucleoside triphosphate hydrolases"/>
    <property type="match status" value="1"/>
</dbReference>
<dbReference type="PANTHER" id="PTHR10039">
    <property type="entry name" value="AMELOGENIN"/>
    <property type="match status" value="1"/>
</dbReference>
<dbReference type="AlphaFoldDB" id="A0A0D0CRM2"/>
<name>A0A0D0CRM2_9AGAR</name>
<feature type="domain" description="Nephrocystin 3-like N-terminal" evidence="2">
    <location>
        <begin position="11"/>
        <end position="141"/>
    </location>
</feature>
<reference evidence="3 4" key="1">
    <citation type="submission" date="2014-04" db="EMBL/GenBank/DDBJ databases">
        <title>Evolutionary Origins and Diversification of the Mycorrhizal Mutualists.</title>
        <authorList>
            <consortium name="DOE Joint Genome Institute"/>
            <consortium name="Mycorrhizal Genomics Consortium"/>
            <person name="Kohler A."/>
            <person name="Kuo A."/>
            <person name="Nagy L.G."/>
            <person name="Floudas D."/>
            <person name="Copeland A."/>
            <person name="Barry K.W."/>
            <person name="Cichocki N."/>
            <person name="Veneault-Fourrey C."/>
            <person name="LaButti K."/>
            <person name="Lindquist E.A."/>
            <person name="Lipzen A."/>
            <person name="Lundell T."/>
            <person name="Morin E."/>
            <person name="Murat C."/>
            <person name="Riley R."/>
            <person name="Ohm R."/>
            <person name="Sun H."/>
            <person name="Tunlid A."/>
            <person name="Henrissat B."/>
            <person name="Grigoriev I.V."/>
            <person name="Hibbett D.S."/>
            <person name="Martin F."/>
        </authorList>
    </citation>
    <scope>NUCLEOTIDE SEQUENCE [LARGE SCALE GENOMIC DNA]</scope>
    <source>
        <strain evidence="3 4">FD-317 M1</strain>
    </source>
</reference>
<keyword evidence="1" id="KW-0677">Repeat</keyword>
<sequence length="141" mass="15864">CTEGTRVQILKDITEWADTSKKEVYWIGGMAGTGKSTIAKSLCKTFDEKQILAGAFFCSRQLPNCRDHTKIIPTIAYQLAHYSRTFNEALSRELQKDPTLADKEIKKQMKLLLQDPWKEAANISELTGKTPVIVIDALDEC</sequence>
<dbReference type="HOGENOM" id="CLU_000288_6_8_1"/>
<feature type="non-terminal residue" evidence="3">
    <location>
        <position position="141"/>
    </location>
</feature>
<evidence type="ECO:0000259" key="2">
    <source>
        <dbReference type="Pfam" id="PF24883"/>
    </source>
</evidence>
<dbReference type="InterPro" id="IPR056884">
    <property type="entry name" value="NPHP3-like_N"/>
</dbReference>
<keyword evidence="4" id="KW-1185">Reference proteome</keyword>